<keyword evidence="3" id="KW-1003">Cell membrane</keyword>
<evidence type="ECO:0000256" key="10">
    <source>
        <dbReference type="ARBA" id="ARBA00023170"/>
    </source>
</evidence>
<comment type="subcellular location">
    <subcellularLocation>
        <location evidence="1">Cell membrane</location>
        <topology evidence="1">Single-pass type I membrane protein</topology>
    </subcellularLocation>
</comment>
<keyword evidence="19" id="KW-1185">Reference proteome</keyword>
<keyword evidence="7 16" id="KW-1133">Transmembrane helix</keyword>
<dbReference type="PANTHER" id="PTHR22722:SF5">
    <property type="entry name" value="LOW-DENSITY LIPOPROTEIN RECEPTOR-RELATED PROTEIN 1B"/>
    <property type="match status" value="1"/>
</dbReference>
<dbReference type="GO" id="GO:0043235">
    <property type="term" value="C:receptor complex"/>
    <property type="evidence" value="ECO:0007669"/>
    <property type="project" value="TreeGrafter"/>
</dbReference>
<feature type="signal peptide" evidence="17">
    <location>
        <begin position="1"/>
        <end position="16"/>
    </location>
</feature>
<dbReference type="SMART" id="SM00192">
    <property type="entry name" value="LDLa"/>
    <property type="match status" value="3"/>
</dbReference>
<dbReference type="PROSITE" id="PS50068">
    <property type="entry name" value="LDLRA_2"/>
    <property type="match status" value="3"/>
</dbReference>
<evidence type="ECO:0000256" key="15">
    <source>
        <dbReference type="SAM" id="MobiDB-lite"/>
    </source>
</evidence>
<reference evidence="18" key="3">
    <citation type="submission" date="2025-09" db="UniProtKB">
        <authorList>
            <consortium name="Ensembl"/>
        </authorList>
    </citation>
    <scope>IDENTIFICATION</scope>
</reference>
<reference evidence="18" key="2">
    <citation type="submission" date="2025-08" db="UniProtKB">
        <authorList>
            <consortium name="Ensembl"/>
        </authorList>
    </citation>
    <scope>IDENTIFICATION</scope>
</reference>
<dbReference type="InterPro" id="IPR002172">
    <property type="entry name" value="LDrepeatLR_classA_rpt"/>
</dbReference>
<feature type="chain" id="PRO_5044214402" description="Low-density lipoprotein receptor class A domain-containing protein 3" evidence="17">
    <location>
        <begin position="17"/>
        <end position="317"/>
    </location>
</feature>
<evidence type="ECO:0000256" key="3">
    <source>
        <dbReference type="ARBA" id="ARBA00022475"/>
    </source>
</evidence>
<dbReference type="InterPro" id="IPR036055">
    <property type="entry name" value="LDL_receptor-like_sf"/>
</dbReference>
<evidence type="ECO:0000256" key="12">
    <source>
        <dbReference type="ARBA" id="ARBA00023288"/>
    </source>
</evidence>
<dbReference type="Proteomes" id="UP000314983">
    <property type="component" value="Chromosome 2"/>
</dbReference>
<dbReference type="CDD" id="cd00112">
    <property type="entry name" value="LDLa"/>
    <property type="match status" value="3"/>
</dbReference>
<dbReference type="Ensembl" id="ENSEEET00000057721.1">
    <property type="protein sequence ID" value="ENSEEEP00000057045.1"/>
    <property type="gene ID" value="ENSEEEG00000025619.1"/>
</dbReference>
<dbReference type="GeneTree" id="ENSGT00940000160574"/>
<feature type="disulfide bond" evidence="14">
    <location>
        <begin position="85"/>
        <end position="100"/>
    </location>
</feature>
<evidence type="ECO:0000256" key="8">
    <source>
        <dbReference type="ARBA" id="ARBA00023136"/>
    </source>
</evidence>
<evidence type="ECO:0000256" key="9">
    <source>
        <dbReference type="ARBA" id="ARBA00023157"/>
    </source>
</evidence>
<feature type="disulfide bond" evidence="14">
    <location>
        <begin position="114"/>
        <end position="132"/>
    </location>
</feature>
<dbReference type="AlphaFoldDB" id="A0AAY5EJA0"/>
<evidence type="ECO:0000256" key="16">
    <source>
        <dbReference type="SAM" id="Phobius"/>
    </source>
</evidence>
<keyword evidence="8 16" id="KW-0472">Membrane</keyword>
<evidence type="ECO:0000256" key="14">
    <source>
        <dbReference type="PROSITE-ProRule" id="PRU00124"/>
    </source>
</evidence>
<evidence type="ECO:0000256" key="6">
    <source>
        <dbReference type="ARBA" id="ARBA00022737"/>
    </source>
</evidence>
<dbReference type="GO" id="GO:0005886">
    <property type="term" value="C:plasma membrane"/>
    <property type="evidence" value="ECO:0007669"/>
    <property type="project" value="UniProtKB-SubCell"/>
</dbReference>
<dbReference type="InterPro" id="IPR023415">
    <property type="entry name" value="LDLR_class-A_CS"/>
</dbReference>
<dbReference type="InterPro" id="IPR051221">
    <property type="entry name" value="LDLR-related"/>
</dbReference>
<evidence type="ECO:0000313" key="19">
    <source>
        <dbReference type="Proteomes" id="UP000314983"/>
    </source>
</evidence>
<evidence type="ECO:0000256" key="2">
    <source>
        <dbReference type="ARBA" id="ARBA00009939"/>
    </source>
</evidence>
<sequence>LWCLFCLFTESQLLPGNNFTTECNIPGNFMCGNGLCIPGNWQCDGVPDCFDKSDEKGCSKVRSKCAPTFFACASGLHCIIGRFRCNGFRDCPDGSDEDNCTGNPLVCSSSRFPCRNGRCVDRSFLCNGHDNCQDNSDEENCLSTAESPGQDFVTLDYRLRYYPSITYAVIGSAVVFVLVVSLLALVLHHQRKRSVLLPRQQPLLLSRLVIVDRGPLLTGTLYARGAPLDSPPSYSQAVLDVSRPPWFDLPPPPYPPDADRSSEREPPIYEAPAEVPDSDSLVREAARAGGSGRPQAGVSGRPQAGSPASAEEESQQL</sequence>
<keyword evidence="6" id="KW-0677">Repeat</keyword>
<accession>A0AAY5EJA0</accession>
<evidence type="ECO:0000256" key="17">
    <source>
        <dbReference type="SAM" id="SignalP"/>
    </source>
</evidence>
<feature type="disulfide bond" evidence="14">
    <location>
        <begin position="43"/>
        <end position="58"/>
    </location>
</feature>
<feature type="compositionally biased region" description="Pro residues" evidence="15">
    <location>
        <begin position="247"/>
        <end position="256"/>
    </location>
</feature>
<name>A0AAY5EJA0_ELEEL</name>
<feature type="compositionally biased region" description="Basic and acidic residues" evidence="15">
    <location>
        <begin position="257"/>
        <end position="267"/>
    </location>
</feature>
<dbReference type="PANTHER" id="PTHR22722">
    <property type="entry name" value="LOW-DENSITY LIPOPROTEIN RECEPTOR-RELATED PROTEIN 2-RELATED"/>
    <property type="match status" value="1"/>
</dbReference>
<feature type="transmembrane region" description="Helical" evidence="16">
    <location>
        <begin position="165"/>
        <end position="187"/>
    </location>
</feature>
<evidence type="ECO:0000313" key="18">
    <source>
        <dbReference type="Ensembl" id="ENSEEEP00000057045.1"/>
    </source>
</evidence>
<protein>
    <recommendedName>
        <fullName evidence="13">Low-density lipoprotein receptor class A domain-containing protein 3</fullName>
    </recommendedName>
</protein>
<keyword evidence="9 14" id="KW-1015">Disulfide bond</keyword>
<evidence type="ECO:0000256" key="11">
    <source>
        <dbReference type="ARBA" id="ARBA00023180"/>
    </source>
</evidence>
<organism evidence="18 19">
    <name type="scientific">Electrophorus electricus</name>
    <name type="common">Electric eel</name>
    <name type="synonym">Gymnotus electricus</name>
    <dbReference type="NCBI Taxonomy" id="8005"/>
    <lineage>
        <taxon>Eukaryota</taxon>
        <taxon>Metazoa</taxon>
        <taxon>Chordata</taxon>
        <taxon>Craniata</taxon>
        <taxon>Vertebrata</taxon>
        <taxon>Euteleostomi</taxon>
        <taxon>Actinopterygii</taxon>
        <taxon>Neopterygii</taxon>
        <taxon>Teleostei</taxon>
        <taxon>Ostariophysi</taxon>
        <taxon>Gymnotiformes</taxon>
        <taxon>Gymnotoidei</taxon>
        <taxon>Gymnotidae</taxon>
        <taxon>Electrophorus</taxon>
    </lineage>
</organism>
<comment type="similarity">
    <text evidence="2">Belongs to the LDLR family.</text>
</comment>
<feature type="disulfide bond" evidence="14">
    <location>
        <begin position="126"/>
        <end position="141"/>
    </location>
</feature>
<comment type="caution">
    <text evidence="14">Lacks conserved residue(s) required for the propagation of feature annotation.</text>
</comment>
<feature type="region of interest" description="Disordered" evidence="15">
    <location>
        <begin position="246"/>
        <end position="317"/>
    </location>
</feature>
<gene>
    <name evidence="18" type="primary">LDLRAD3</name>
</gene>
<keyword evidence="11" id="KW-0325">Glycoprotein</keyword>
<dbReference type="SUPFAM" id="SSF57424">
    <property type="entry name" value="LDL receptor-like module"/>
    <property type="match status" value="3"/>
</dbReference>
<dbReference type="Pfam" id="PF00057">
    <property type="entry name" value="Ldl_recept_a"/>
    <property type="match status" value="3"/>
</dbReference>
<evidence type="ECO:0000256" key="5">
    <source>
        <dbReference type="ARBA" id="ARBA00022729"/>
    </source>
</evidence>
<keyword evidence="12" id="KW-0449">Lipoprotein</keyword>
<dbReference type="Gene3D" id="4.10.400.10">
    <property type="entry name" value="Low-density Lipoprotein Receptor"/>
    <property type="match status" value="3"/>
</dbReference>
<keyword evidence="10" id="KW-0675">Receptor</keyword>
<feature type="disulfide bond" evidence="14">
    <location>
        <begin position="31"/>
        <end position="49"/>
    </location>
</feature>
<evidence type="ECO:0000256" key="1">
    <source>
        <dbReference type="ARBA" id="ARBA00004251"/>
    </source>
</evidence>
<evidence type="ECO:0000256" key="4">
    <source>
        <dbReference type="ARBA" id="ARBA00022692"/>
    </source>
</evidence>
<evidence type="ECO:0000256" key="7">
    <source>
        <dbReference type="ARBA" id="ARBA00022989"/>
    </source>
</evidence>
<proteinExistence type="inferred from homology"/>
<evidence type="ECO:0000256" key="13">
    <source>
        <dbReference type="ARBA" id="ARBA00074720"/>
    </source>
</evidence>
<feature type="disulfide bond" evidence="14">
    <location>
        <begin position="107"/>
        <end position="119"/>
    </location>
</feature>
<dbReference type="PROSITE" id="PS01209">
    <property type="entry name" value="LDLRA_1"/>
    <property type="match status" value="1"/>
</dbReference>
<reference evidence="18 19" key="1">
    <citation type="submission" date="2020-05" db="EMBL/GenBank/DDBJ databases">
        <title>Electrophorus electricus (electric eel) genome, fEleEle1, primary haplotype.</title>
        <authorList>
            <person name="Myers G."/>
            <person name="Meyer A."/>
            <person name="Fedrigo O."/>
            <person name="Formenti G."/>
            <person name="Rhie A."/>
            <person name="Tracey A."/>
            <person name="Sims Y."/>
            <person name="Jarvis E.D."/>
        </authorList>
    </citation>
    <scope>NUCLEOTIDE SEQUENCE [LARGE SCALE GENOMIC DNA]</scope>
</reference>
<dbReference type="GO" id="GO:0005041">
    <property type="term" value="F:low-density lipoprotein particle receptor activity"/>
    <property type="evidence" value="ECO:0007669"/>
    <property type="project" value="TreeGrafter"/>
</dbReference>
<keyword evidence="5 17" id="KW-0732">Signal</keyword>
<dbReference type="FunFam" id="4.10.400.10:FF:000104">
    <property type="entry name" value="Low-density lipoprotein receptor class A domain-containing protein 3"/>
    <property type="match status" value="1"/>
</dbReference>
<keyword evidence="4 16" id="KW-0812">Transmembrane</keyword>
<dbReference type="PRINTS" id="PR00261">
    <property type="entry name" value="LDLRECEPTOR"/>
</dbReference>